<dbReference type="Proteomes" id="UP000007468">
    <property type="component" value="Chromosome"/>
</dbReference>
<dbReference type="KEGG" id="faa:HMPREF0389_01203"/>
<dbReference type="AlphaFoldDB" id="D6GSW6"/>
<keyword evidence="1" id="KW-0812">Transmembrane</keyword>
<proteinExistence type="predicted"/>
<organism evidence="2 3">
    <name type="scientific">Filifactor alocis (strain ATCC 35896 / CCUG 47790 / D40 B5)</name>
    <name type="common">Fusobacterium alocis</name>
    <dbReference type="NCBI Taxonomy" id="546269"/>
    <lineage>
        <taxon>Bacteria</taxon>
        <taxon>Bacillati</taxon>
        <taxon>Bacillota</taxon>
        <taxon>Clostridia</taxon>
        <taxon>Peptostreptococcales</taxon>
        <taxon>Filifactoraceae</taxon>
        <taxon>Filifactor</taxon>
    </lineage>
</organism>
<evidence type="ECO:0000313" key="2">
    <source>
        <dbReference type="EMBL" id="EFE27951.1"/>
    </source>
</evidence>
<dbReference type="EMBL" id="CP002390">
    <property type="protein sequence ID" value="EFE27951.1"/>
    <property type="molecule type" value="Genomic_DNA"/>
</dbReference>
<protein>
    <recommendedName>
        <fullName evidence="4">CvpA family protein</fullName>
    </recommendedName>
</protein>
<sequence>MVSSIFSDYTKVDVVIAVFLIYQGLRGYIKGVRYVIFDTVKFFGSYFLTKIAYQLFYQSVAKTVWFQSLLNLLRDKVLNRLCELFPIMSFFPWDSIVFCTVVFCGIFLLFRIALLGFSKEVTFLQKTEGFVLGIIKGVAYLFVLISIAEPLLQGFSILGFSEWLQNSKILPYLYEYNFLLDFLSFY</sequence>
<dbReference type="RefSeq" id="WP_014263239.1">
    <property type="nucleotide sequence ID" value="NC_016630.1"/>
</dbReference>
<evidence type="ECO:0000256" key="1">
    <source>
        <dbReference type="SAM" id="Phobius"/>
    </source>
</evidence>
<feature type="transmembrane region" description="Helical" evidence="1">
    <location>
        <begin position="129"/>
        <end position="148"/>
    </location>
</feature>
<reference evidence="3" key="1">
    <citation type="submission" date="2010-12" db="EMBL/GenBank/DDBJ databases">
        <title>The genome sequence of Filifactor alocis strain ATCC 35896.</title>
        <authorList>
            <consortium name="The Broad Institute Genome Sequencing Platform"/>
            <person name="Ward D."/>
            <person name="Earl A."/>
            <person name="Feldgarden M."/>
            <person name="Young S.K."/>
            <person name="Gargeya S."/>
            <person name="Zeng Q."/>
            <person name="Alvarado L."/>
            <person name="Berlin A."/>
            <person name="Bochicchio J."/>
            <person name="Chapman S.B."/>
            <person name="Chen Z."/>
            <person name="Freedman E."/>
            <person name="Gellesch M."/>
            <person name="Goldberg J."/>
            <person name="Griggs A."/>
            <person name="Gujja S."/>
            <person name="Heilman E."/>
            <person name="Heiman D."/>
            <person name="Howarth C."/>
            <person name="Mehta T."/>
            <person name="Neiman D."/>
            <person name="Pearson M."/>
            <person name="Roberts A."/>
            <person name="Saif S."/>
            <person name="Shea T."/>
            <person name="Shenoy N."/>
            <person name="Sisk P."/>
            <person name="Stolte C."/>
            <person name="Sykes S."/>
            <person name="White J."/>
            <person name="Yandava C."/>
            <person name="Izard J."/>
            <person name="Blanton J.M."/>
            <person name="Baranova O.V."/>
            <person name="Tanner A.C."/>
            <person name="Dewhirst F.E."/>
            <person name="Haas B."/>
            <person name="Nusbaum C."/>
            <person name="Birren B."/>
        </authorList>
    </citation>
    <scope>NUCLEOTIDE SEQUENCE [LARGE SCALE GENOMIC DNA]</scope>
    <source>
        <strain evidence="3">ATCC 35896 / D40 B5</strain>
    </source>
</reference>
<evidence type="ECO:0000313" key="3">
    <source>
        <dbReference type="Proteomes" id="UP000007468"/>
    </source>
</evidence>
<keyword evidence="3" id="KW-1185">Reference proteome</keyword>
<accession>D6GSW6</accession>
<feature type="transmembrane region" description="Helical" evidence="1">
    <location>
        <begin position="12"/>
        <end position="29"/>
    </location>
</feature>
<gene>
    <name evidence="2" type="ordered locus">HMPREF0389_01203</name>
</gene>
<feature type="transmembrane region" description="Helical" evidence="1">
    <location>
        <begin position="95"/>
        <end position="117"/>
    </location>
</feature>
<dbReference type="STRING" id="546269.HMPREF0389_01203"/>
<keyword evidence="1" id="KW-1133">Transmembrane helix</keyword>
<name>D6GSW6_FILAD</name>
<evidence type="ECO:0008006" key="4">
    <source>
        <dbReference type="Google" id="ProtNLM"/>
    </source>
</evidence>
<keyword evidence="1" id="KW-0472">Membrane</keyword>